<feature type="compositionally biased region" description="Low complexity" evidence="1">
    <location>
        <begin position="64"/>
        <end position="79"/>
    </location>
</feature>
<protein>
    <submittedName>
        <fullName evidence="3">Uncharacterized protein</fullName>
    </submittedName>
</protein>
<name>A0A812JMK0_9DINO</name>
<keyword evidence="2" id="KW-0472">Membrane</keyword>
<organism evidence="3 4">
    <name type="scientific">Symbiodinium natans</name>
    <dbReference type="NCBI Taxonomy" id="878477"/>
    <lineage>
        <taxon>Eukaryota</taxon>
        <taxon>Sar</taxon>
        <taxon>Alveolata</taxon>
        <taxon>Dinophyceae</taxon>
        <taxon>Suessiales</taxon>
        <taxon>Symbiodiniaceae</taxon>
        <taxon>Symbiodinium</taxon>
    </lineage>
</organism>
<feature type="transmembrane region" description="Helical" evidence="2">
    <location>
        <begin position="194"/>
        <end position="214"/>
    </location>
</feature>
<keyword evidence="2" id="KW-1133">Transmembrane helix</keyword>
<evidence type="ECO:0000256" key="2">
    <source>
        <dbReference type="SAM" id="Phobius"/>
    </source>
</evidence>
<comment type="caution">
    <text evidence="3">The sequence shown here is derived from an EMBL/GenBank/DDBJ whole genome shotgun (WGS) entry which is preliminary data.</text>
</comment>
<keyword evidence="4" id="KW-1185">Reference proteome</keyword>
<dbReference type="AlphaFoldDB" id="A0A812JMK0"/>
<sequence length="247" mass="26628">MALACPGLSVQRLGVPPALPARRPTWQAAHDNTRPQPSAAALCGGVAVGVAARCRRRAEETEGTEGQTEEVASSTTEESNSLGARFKRWWRKNAKMDSKSLRKMGLMCLLSYGFVSNVNALLLILLATYRSIVATGASPLASSVALKQFGITWAGLYVISNIVRPVRISIALAISKPFDNMVNWLQDKFSCKRWMAVGLVVLMLNVVLTIAFLWGGMLFVSSITGVKVDPSQFGTLVKAGKAAHAKH</sequence>
<feature type="region of interest" description="Disordered" evidence="1">
    <location>
        <begin position="58"/>
        <end position="79"/>
    </location>
</feature>
<dbReference type="EMBL" id="CAJNDS010000443">
    <property type="protein sequence ID" value="CAE7206553.1"/>
    <property type="molecule type" value="Genomic_DNA"/>
</dbReference>
<dbReference type="Proteomes" id="UP000604046">
    <property type="component" value="Unassembled WGS sequence"/>
</dbReference>
<gene>
    <name evidence="3" type="ORF">SNAT2548_LOCUS6596</name>
</gene>
<evidence type="ECO:0000313" key="3">
    <source>
        <dbReference type="EMBL" id="CAE7206553.1"/>
    </source>
</evidence>
<dbReference type="PANTHER" id="PTHR34370:SF1">
    <property type="entry name" value="OS04G0600100 PROTEIN"/>
    <property type="match status" value="1"/>
</dbReference>
<dbReference type="OrthoDB" id="432438at2759"/>
<evidence type="ECO:0000313" key="4">
    <source>
        <dbReference type="Proteomes" id="UP000604046"/>
    </source>
</evidence>
<feature type="transmembrane region" description="Helical" evidence="2">
    <location>
        <begin position="105"/>
        <end position="129"/>
    </location>
</feature>
<reference evidence="3" key="1">
    <citation type="submission" date="2021-02" db="EMBL/GenBank/DDBJ databases">
        <authorList>
            <person name="Dougan E. K."/>
            <person name="Rhodes N."/>
            <person name="Thang M."/>
            <person name="Chan C."/>
        </authorList>
    </citation>
    <scope>NUCLEOTIDE SEQUENCE</scope>
</reference>
<dbReference type="PANTHER" id="PTHR34370">
    <property type="entry name" value="OS04G0600100 PROTEIN"/>
    <property type="match status" value="1"/>
</dbReference>
<evidence type="ECO:0000256" key="1">
    <source>
        <dbReference type="SAM" id="MobiDB-lite"/>
    </source>
</evidence>
<proteinExistence type="predicted"/>
<keyword evidence="2" id="KW-0812">Transmembrane</keyword>
<accession>A0A812JMK0</accession>